<sequence>MSSLAIVVPRAWYYYSEFLVKQIVHTHLLESWEQHQNLFGITITLQNVTAISEHYILNILWFKIPTDTSDDPFSEDYAIFHLP</sequence>
<reference evidence="1" key="1">
    <citation type="submission" date="2007-06" db="EMBL/GenBank/DDBJ databases">
        <title>Bracovirus Evolution: Comparative Genomics of Multiple Viral and Proviral Genomes.</title>
        <authorList>
            <person name="Desjardins C.A."/>
            <person name="Gundersen-Rindal D.E."/>
            <person name="Hostetler J.B."/>
            <person name="Tallon L.J."/>
            <person name="Utterback T.R."/>
            <person name="Fuester R.W."/>
            <person name="Schatz M.C."/>
            <person name="Pedroni M.J."/>
            <person name="Fadrosh D.W."/>
            <person name="Haas B.J."/>
            <person name="Toms B.S."/>
            <person name="Chen D."/>
            <person name="Nene V."/>
        </authorList>
    </citation>
    <scope>NUCLEOTIDE SEQUENCE</scope>
</reference>
<protein>
    <submittedName>
        <fullName evidence="1">Uncharacterized protein</fullName>
    </submittedName>
</protein>
<evidence type="ECO:0000313" key="1">
    <source>
        <dbReference type="EMBL" id="ACE75174.1"/>
    </source>
</evidence>
<gene>
    <name evidence="1" type="ORF">GFP_L3_0350</name>
</gene>
<proteinExistence type="predicted"/>
<dbReference type="EMBL" id="EF710645">
    <property type="protein sequence ID" value="ACE75174.1"/>
    <property type="molecule type" value="Genomic_DNA"/>
</dbReference>
<dbReference type="AlphaFoldDB" id="B7S8E9"/>
<accession>B7S8E9</accession>
<organism evidence="1">
    <name type="scientific">Glyptapanteles flavicoxis</name>
    <dbReference type="NCBI Taxonomy" id="463051"/>
    <lineage>
        <taxon>Eukaryota</taxon>
        <taxon>Metazoa</taxon>
        <taxon>Ecdysozoa</taxon>
        <taxon>Arthropoda</taxon>
        <taxon>Hexapoda</taxon>
        <taxon>Insecta</taxon>
        <taxon>Pterygota</taxon>
        <taxon>Neoptera</taxon>
        <taxon>Endopterygota</taxon>
        <taxon>Hymenoptera</taxon>
        <taxon>Apocrita</taxon>
        <taxon>Ichneumonoidea</taxon>
        <taxon>Braconidae</taxon>
        <taxon>Microgastrinae</taxon>
        <taxon>Glyptapanteles</taxon>
    </lineage>
</organism>
<name>B7S8E9_9HYME</name>